<comment type="caution">
    <text evidence="2">The sequence shown here is derived from an EMBL/GenBank/DDBJ whole genome shotgun (WGS) entry which is preliminary data.</text>
</comment>
<proteinExistence type="predicted"/>
<evidence type="ECO:0000256" key="1">
    <source>
        <dbReference type="SAM" id="Phobius"/>
    </source>
</evidence>
<accession>A0AAV2RST7</accession>
<evidence type="ECO:0008006" key="4">
    <source>
        <dbReference type="Google" id="ProtNLM"/>
    </source>
</evidence>
<organism evidence="2 3">
    <name type="scientific">Meganyctiphanes norvegica</name>
    <name type="common">Northern krill</name>
    <name type="synonym">Thysanopoda norvegica</name>
    <dbReference type="NCBI Taxonomy" id="48144"/>
    <lineage>
        <taxon>Eukaryota</taxon>
        <taxon>Metazoa</taxon>
        <taxon>Ecdysozoa</taxon>
        <taxon>Arthropoda</taxon>
        <taxon>Crustacea</taxon>
        <taxon>Multicrustacea</taxon>
        <taxon>Malacostraca</taxon>
        <taxon>Eumalacostraca</taxon>
        <taxon>Eucarida</taxon>
        <taxon>Euphausiacea</taxon>
        <taxon>Euphausiidae</taxon>
        <taxon>Meganyctiphanes</taxon>
    </lineage>
</organism>
<dbReference type="AlphaFoldDB" id="A0AAV2RST7"/>
<sequence length="120" mass="14339">MFLVLLTPFDPFLIPYPPIPLFFGIFTFLMLSPTNRSQHSENPIENKQFRAYFVKLSKTKFYATKWVLDKKKYFSQKHSPWEKNHILTKKLDFGNFFFTYNCYISGTLMKNFKILPLGFC</sequence>
<dbReference type="EMBL" id="CAXKWB010032899">
    <property type="protein sequence ID" value="CAL4142066.1"/>
    <property type="molecule type" value="Genomic_DNA"/>
</dbReference>
<evidence type="ECO:0000313" key="3">
    <source>
        <dbReference type="Proteomes" id="UP001497623"/>
    </source>
</evidence>
<keyword evidence="3" id="KW-1185">Reference proteome</keyword>
<protein>
    <recommendedName>
        <fullName evidence="4">ATP synthase F0 subunit 8</fullName>
    </recommendedName>
</protein>
<evidence type="ECO:0000313" key="2">
    <source>
        <dbReference type="EMBL" id="CAL4142066.1"/>
    </source>
</evidence>
<dbReference type="Proteomes" id="UP001497623">
    <property type="component" value="Unassembled WGS sequence"/>
</dbReference>
<keyword evidence="1" id="KW-1133">Transmembrane helix</keyword>
<gene>
    <name evidence="2" type="ORF">MNOR_LOCUS28989</name>
</gene>
<keyword evidence="1" id="KW-0472">Membrane</keyword>
<name>A0AAV2RST7_MEGNR</name>
<feature type="transmembrane region" description="Helical" evidence="1">
    <location>
        <begin position="12"/>
        <end position="31"/>
    </location>
</feature>
<reference evidence="2 3" key="1">
    <citation type="submission" date="2024-05" db="EMBL/GenBank/DDBJ databases">
        <authorList>
            <person name="Wallberg A."/>
        </authorList>
    </citation>
    <scope>NUCLEOTIDE SEQUENCE [LARGE SCALE GENOMIC DNA]</scope>
</reference>
<keyword evidence="1" id="KW-0812">Transmembrane</keyword>